<evidence type="ECO:0000256" key="6">
    <source>
        <dbReference type="SAM" id="Phobius"/>
    </source>
</evidence>
<reference evidence="8 9" key="2">
    <citation type="submission" date="2018-12" db="EMBL/GenBank/DDBJ databases">
        <title>Rhizobacter gummiphilus sp. nov., a rubber-degrading bacterium isolated from the soil of a botanical garden in Japan.</title>
        <authorList>
            <person name="Shunsuke S.S."/>
        </authorList>
    </citation>
    <scope>NUCLEOTIDE SEQUENCE [LARGE SCALE GENOMIC DNA]</scope>
    <source>
        <strain evidence="8 9">S-16</strain>
    </source>
</reference>
<dbReference type="Gene3D" id="1.20.1510.10">
    <property type="entry name" value="Cation efflux protein transmembrane domain"/>
    <property type="match status" value="1"/>
</dbReference>
<organism evidence="8 9">
    <name type="scientific">Piscinibacter terrae</name>
    <dbReference type="NCBI Taxonomy" id="2496871"/>
    <lineage>
        <taxon>Bacteria</taxon>
        <taxon>Pseudomonadati</taxon>
        <taxon>Pseudomonadota</taxon>
        <taxon>Betaproteobacteria</taxon>
        <taxon>Burkholderiales</taxon>
        <taxon>Sphaerotilaceae</taxon>
        <taxon>Piscinibacter</taxon>
    </lineage>
</organism>
<name>A0A3N7HJ80_9BURK</name>
<evidence type="ECO:0000256" key="1">
    <source>
        <dbReference type="ARBA" id="ARBA00004141"/>
    </source>
</evidence>
<dbReference type="InterPro" id="IPR002524">
    <property type="entry name" value="Cation_efflux"/>
</dbReference>
<dbReference type="GO" id="GO:0008324">
    <property type="term" value="F:monoatomic cation transmembrane transporter activity"/>
    <property type="evidence" value="ECO:0007669"/>
    <property type="project" value="InterPro"/>
</dbReference>
<keyword evidence="2" id="KW-0813">Transport</keyword>
<dbReference type="SUPFAM" id="SSF161111">
    <property type="entry name" value="Cation efflux protein transmembrane domain-like"/>
    <property type="match status" value="1"/>
</dbReference>
<evidence type="ECO:0000256" key="2">
    <source>
        <dbReference type="ARBA" id="ARBA00022448"/>
    </source>
</evidence>
<protein>
    <submittedName>
        <fullName evidence="8">Cation diffusion facilitator family transporter</fullName>
    </submittedName>
</protein>
<dbReference type="OrthoDB" id="9806522at2"/>
<sequence length="302" mass="32541">MSAQADSLKSILFALGANFAIAVAKTAGAVFTGSSSMLAEAIHSYADCGNQALLIWGLKEAKSAPTADHPLGFGKAIYFWSFIVALMLFSMGGLFSIYEGVHKLHDTEPVKYAWVAVGILAFSIAAEGMSLWGCLGEIKKDRGEQSLWQWFKTSRQSELLVVLGEDLAALGGLVLAFGFILLSILTGNPMWDAVGSIAIGVLLVVVAVLVGVEVKALLVGQSATPQRIAQMRAHLEAQPEVNKVFNLLTQQLGGEIMLAVKAQMAPQPSDVALVEAINRVEKGLREHFPDVRWIFFEPDLRD</sequence>
<keyword evidence="3 6" id="KW-0812">Transmembrane</keyword>
<feature type="transmembrane region" description="Helical" evidence="6">
    <location>
        <begin position="77"/>
        <end position="98"/>
    </location>
</feature>
<comment type="caution">
    <text evidence="8">The sequence shown here is derived from an EMBL/GenBank/DDBJ whole genome shotgun (WGS) entry which is preliminary data.</text>
</comment>
<keyword evidence="9" id="KW-1185">Reference proteome</keyword>
<keyword evidence="5 6" id="KW-0472">Membrane</keyword>
<dbReference type="RefSeq" id="WP_124542956.1">
    <property type="nucleotide sequence ID" value="NZ_QUSW01000008.1"/>
</dbReference>
<dbReference type="InterPro" id="IPR036837">
    <property type="entry name" value="Cation_efflux_CTD_sf"/>
</dbReference>
<evidence type="ECO:0000259" key="7">
    <source>
        <dbReference type="Pfam" id="PF01545"/>
    </source>
</evidence>
<accession>A0A3N7HJ80</accession>
<reference evidence="8 9" key="1">
    <citation type="submission" date="2018-08" db="EMBL/GenBank/DDBJ databases">
        <authorList>
            <person name="Khan S.A."/>
            <person name="Jeon C.O."/>
            <person name="Chun B.H."/>
            <person name="Jeong S.E."/>
        </authorList>
    </citation>
    <scope>NUCLEOTIDE SEQUENCE [LARGE SCALE GENOMIC DNA]</scope>
    <source>
        <strain evidence="8 9">S-16</strain>
    </source>
</reference>
<feature type="domain" description="Cation efflux protein transmembrane" evidence="7">
    <location>
        <begin position="12"/>
        <end position="218"/>
    </location>
</feature>
<comment type="subcellular location">
    <subcellularLocation>
        <location evidence="1">Membrane</location>
        <topology evidence="1">Multi-pass membrane protein</topology>
    </subcellularLocation>
</comment>
<evidence type="ECO:0000313" key="8">
    <source>
        <dbReference type="EMBL" id="RQP22110.1"/>
    </source>
</evidence>
<evidence type="ECO:0000313" key="9">
    <source>
        <dbReference type="Proteomes" id="UP000267464"/>
    </source>
</evidence>
<evidence type="ECO:0000256" key="5">
    <source>
        <dbReference type="ARBA" id="ARBA00023136"/>
    </source>
</evidence>
<dbReference type="PANTHER" id="PTHR13414:SF9">
    <property type="entry name" value="PROTON-COUPLED ZINC ANTIPORTER SLC30A9, MITOCHONDRIAL"/>
    <property type="match status" value="1"/>
</dbReference>
<gene>
    <name evidence="8" type="ORF">DZC73_24185</name>
</gene>
<evidence type="ECO:0000256" key="3">
    <source>
        <dbReference type="ARBA" id="ARBA00022692"/>
    </source>
</evidence>
<dbReference type="GO" id="GO:0006829">
    <property type="term" value="P:zinc ion transport"/>
    <property type="evidence" value="ECO:0007669"/>
    <property type="project" value="InterPro"/>
</dbReference>
<feature type="transmembrane region" description="Helical" evidence="6">
    <location>
        <begin position="159"/>
        <end position="185"/>
    </location>
</feature>
<feature type="transmembrane region" description="Helical" evidence="6">
    <location>
        <begin position="113"/>
        <end position="138"/>
    </location>
</feature>
<evidence type="ECO:0000256" key="4">
    <source>
        <dbReference type="ARBA" id="ARBA00022989"/>
    </source>
</evidence>
<dbReference type="Proteomes" id="UP000267464">
    <property type="component" value="Unassembled WGS sequence"/>
</dbReference>
<keyword evidence="4 6" id="KW-1133">Transmembrane helix</keyword>
<dbReference type="InterPro" id="IPR058533">
    <property type="entry name" value="Cation_efflux_TM"/>
</dbReference>
<dbReference type="InterPro" id="IPR040177">
    <property type="entry name" value="SLC30A9"/>
</dbReference>
<feature type="transmembrane region" description="Helical" evidence="6">
    <location>
        <begin position="197"/>
        <end position="218"/>
    </location>
</feature>
<dbReference type="GO" id="GO:0016020">
    <property type="term" value="C:membrane"/>
    <property type="evidence" value="ECO:0007669"/>
    <property type="project" value="UniProtKB-SubCell"/>
</dbReference>
<dbReference type="InterPro" id="IPR027469">
    <property type="entry name" value="Cation_efflux_TMD_sf"/>
</dbReference>
<dbReference type="EMBL" id="QUSW01000008">
    <property type="protein sequence ID" value="RQP22110.1"/>
    <property type="molecule type" value="Genomic_DNA"/>
</dbReference>
<dbReference type="AlphaFoldDB" id="A0A3N7HJ80"/>
<dbReference type="Pfam" id="PF01545">
    <property type="entry name" value="Cation_efflux"/>
    <property type="match status" value="1"/>
</dbReference>
<dbReference type="SUPFAM" id="SSF160240">
    <property type="entry name" value="Cation efflux protein cytoplasmic domain-like"/>
    <property type="match status" value="1"/>
</dbReference>
<proteinExistence type="predicted"/>
<dbReference type="NCBIfam" id="TIGR01297">
    <property type="entry name" value="CDF"/>
    <property type="match status" value="1"/>
</dbReference>
<dbReference type="PANTHER" id="PTHR13414">
    <property type="entry name" value="HUEL-CATION TRANSPORTER"/>
    <property type="match status" value="1"/>
</dbReference>